<evidence type="ECO:0000256" key="2">
    <source>
        <dbReference type="SAM" id="SignalP"/>
    </source>
</evidence>
<feature type="chain" id="PRO_5004031551" description="Secreted protein" evidence="2">
    <location>
        <begin position="17"/>
        <end position="172"/>
    </location>
</feature>
<evidence type="ECO:0000313" key="4">
    <source>
        <dbReference type="Proteomes" id="UP000016931"/>
    </source>
</evidence>
<evidence type="ECO:0008006" key="5">
    <source>
        <dbReference type="Google" id="ProtNLM"/>
    </source>
</evidence>
<name>M3BT27_SPHMS</name>
<dbReference type="GeneID" id="27898659"/>
<accession>M3BT27</accession>
<dbReference type="Proteomes" id="UP000016931">
    <property type="component" value="Unassembled WGS sequence"/>
</dbReference>
<keyword evidence="4" id="KW-1185">Reference proteome</keyword>
<gene>
    <name evidence="3" type="ORF">SEPMUDRAFT_119561</name>
</gene>
<dbReference type="AlphaFoldDB" id="M3BT27"/>
<feature type="region of interest" description="Disordered" evidence="1">
    <location>
        <begin position="150"/>
        <end position="172"/>
    </location>
</feature>
<protein>
    <recommendedName>
        <fullName evidence="5">Secreted protein</fullName>
    </recommendedName>
</protein>
<organism evidence="3 4">
    <name type="scientific">Sphaerulina musiva (strain SO2202)</name>
    <name type="common">Poplar stem canker fungus</name>
    <name type="synonym">Septoria musiva</name>
    <dbReference type="NCBI Taxonomy" id="692275"/>
    <lineage>
        <taxon>Eukaryota</taxon>
        <taxon>Fungi</taxon>
        <taxon>Dikarya</taxon>
        <taxon>Ascomycota</taxon>
        <taxon>Pezizomycotina</taxon>
        <taxon>Dothideomycetes</taxon>
        <taxon>Dothideomycetidae</taxon>
        <taxon>Mycosphaerellales</taxon>
        <taxon>Mycosphaerellaceae</taxon>
        <taxon>Sphaerulina</taxon>
    </lineage>
</organism>
<evidence type="ECO:0000313" key="3">
    <source>
        <dbReference type="EMBL" id="EMF09820.1"/>
    </source>
</evidence>
<dbReference type="eggNOG" id="ENOG502RNF2">
    <property type="taxonomic scope" value="Eukaryota"/>
</dbReference>
<reference evidence="3 4" key="1">
    <citation type="journal article" date="2012" name="PLoS Pathog.">
        <title>Diverse lifestyles and strategies of plant pathogenesis encoded in the genomes of eighteen Dothideomycetes fungi.</title>
        <authorList>
            <person name="Ohm R.A."/>
            <person name="Feau N."/>
            <person name="Henrissat B."/>
            <person name="Schoch C.L."/>
            <person name="Horwitz B.A."/>
            <person name="Barry K.W."/>
            <person name="Condon B.J."/>
            <person name="Copeland A.C."/>
            <person name="Dhillon B."/>
            <person name="Glaser F."/>
            <person name="Hesse C.N."/>
            <person name="Kosti I."/>
            <person name="LaButti K."/>
            <person name="Lindquist E.A."/>
            <person name="Lucas S."/>
            <person name="Salamov A.A."/>
            <person name="Bradshaw R.E."/>
            <person name="Ciuffetti L."/>
            <person name="Hamelin R.C."/>
            <person name="Kema G.H.J."/>
            <person name="Lawrence C."/>
            <person name="Scott J.A."/>
            <person name="Spatafora J.W."/>
            <person name="Turgeon B.G."/>
            <person name="de Wit P.J.G.M."/>
            <person name="Zhong S."/>
            <person name="Goodwin S.B."/>
            <person name="Grigoriev I.V."/>
        </authorList>
    </citation>
    <scope>NUCLEOTIDE SEQUENCE [LARGE SCALE GENOMIC DNA]</scope>
    <source>
        <strain evidence="3 4">SO2202</strain>
    </source>
</reference>
<dbReference type="OrthoDB" id="3828405at2759"/>
<feature type="compositionally biased region" description="Basic and acidic residues" evidence="1">
    <location>
        <begin position="150"/>
        <end position="162"/>
    </location>
</feature>
<dbReference type="RefSeq" id="XP_016757941.1">
    <property type="nucleotide sequence ID" value="XM_016901522.1"/>
</dbReference>
<feature type="signal peptide" evidence="2">
    <location>
        <begin position="1"/>
        <end position="16"/>
    </location>
</feature>
<sequence length="172" mass="19040">MRFFAAFLAMLGVASAIESYKSVQCGRKNQYIVNTVNRFCAKTNMVAPSTYTRNGLLSLNTYVWLGINGNCNPAQWVPSAICKSQFFDMCISGNDLGANYRRYGRNNCQVWEVSATKSQHGGGSGVQHNNGLGKQGGWKDLKKAFGIHKRDDETHESMKEAENVEGTTNVEQ</sequence>
<dbReference type="HOGENOM" id="CLU_1556236_0_0_1"/>
<dbReference type="EMBL" id="KB456268">
    <property type="protein sequence ID" value="EMF09820.1"/>
    <property type="molecule type" value="Genomic_DNA"/>
</dbReference>
<keyword evidence="2" id="KW-0732">Signal</keyword>
<proteinExistence type="predicted"/>
<evidence type="ECO:0000256" key="1">
    <source>
        <dbReference type="SAM" id="MobiDB-lite"/>
    </source>
</evidence>